<sequence length="957" mass="101289">MKTSESKRSVYILATFLAAVIICFTTVTILQLTWTTKLQEKFEESQRLLVQLKSQCARNGLENALNNVMTLSSRPEVVLAKTEGHAHAHKRVVSGSLQQMLTDMMIAQEQILLSSCLNNSKLCVPGPKGNPGMKGDTGPQGVNGSQGPAGPPGDRGDTGLPGLNGTKGDTGTPGPKGDPGLQGFKGNMGLKGDMGLPGQNGTDGLPGPKGDPGMKGQKGDMGLQGPAGPVGPPGAKGEKGDPGLPGQKGDSGPQGPSGATGSSLDSDCICVKPPKIDVFEPANRTAYYPINKELQLHCDTNSTGATVKWKEPNTSACLSGSNSGPYLMTKYLQPSQAGNYTCTVSNNFGSATQTVTIVTPEHPLDCDFENNDLCNWIVDRNTAGSWSLRMGPTPTATTGPNADHTLGTALGHYSYIETSVGTQGDQSQLISPQLTATNDSACLTFWYHMHGLDIGSLKLETVEYSTDAVGNCIETKLQNVTISGDQGAAWRQAQTTLPPMSKPHRLILTSIQGNGNFGDVAIDDIEYYVGQCKASLQPVGQSEVFLTYLANQPLTLDCTITGQPQPTYTWSKQGSCGRSLNVTGSKVHVTDYLTIGDAGTYVCNASSGGNVVTQIYHVAVNRSGFEDKCNFDNNNLCSWRQDASDVFDWILQTGTTQSQDTGPPGDHTTHGGAGMYVYIEASSPRVQGDNAAIVSHTLPSNLTTCLSFFYNMFGDGIGNLDVTIVDKCSGQTQRVFHESGNKGEAWKEATVSIPASAVPNEYEIKIGATVGSTFHGDIALDDILIQDTSCAVKKMDCDFTVDLCSWTQSKTDDFDWERLRGTTSSSNTGPNGDHTDPAGNGFYLFTEGSSPQTQGQVADLVSAVLPAGEEFCMHIAINMYGATMGRIEILTMDDGSSTPKSTLASFNTASNTPVWTEKDVQIPAQGANFHVVIRGVIGSGFASDAAIDDISMHSGKC</sequence>
<dbReference type="SMART" id="SM00409">
    <property type="entry name" value="IG"/>
    <property type="match status" value="2"/>
</dbReference>
<dbReference type="OrthoDB" id="412155at2759"/>
<reference evidence="5" key="1">
    <citation type="journal article" date="2019" name="bioRxiv">
        <title>The Genome of the Zebra Mussel, Dreissena polymorpha: A Resource for Invasive Species Research.</title>
        <authorList>
            <person name="McCartney M.A."/>
            <person name="Auch B."/>
            <person name="Kono T."/>
            <person name="Mallez S."/>
            <person name="Zhang Y."/>
            <person name="Obille A."/>
            <person name="Becker A."/>
            <person name="Abrahante J.E."/>
            <person name="Garbe J."/>
            <person name="Badalamenti J.P."/>
            <person name="Herman A."/>
            <person name="Mangelson H."/>
            <person name="Liachko I."/>
            <person name="Sullivan S."/>
            <person name="Sone E.D."/>
            <person name="Koren S."/>
            <person name="Silverstein K.A.T."/>
            <person name="Beckman K.B."/>
            <person name="Gohl D.M."/>
        </authorList>
    </citation>
    <scope>NUCLEOTIDE SEQUENCE</scope>
    <source>
        <strain evidence="5">Duluth1</strain>
        <tissue evidence="5">Whole animal</tissue>
    </source>
</reference>
<keyword evidence="6" id="KW-1185">Reference proteome</keyword>
<organism evidence="5 6">
    <name type="scientific">Dreissena polymorpha</name>
    <name type="common">Zebra mussel</name>
    <name type="synonym">Mytilus polymorpha</name>
    <dbReference type="NCBI Taxonomy" id="45954"/>
    <lineage>
        <taxon>Eukaryota</taxon>
        <taxon>Metazoa</taxon>
        <taxon>Spiralia</taxon>
        <taxon>Lophotrochozoa</taxon>
        <taxon>Mollusca</taxon>
        <taxon>Bivalvia</taxon>
        <taxon>Autobranchia</taxon>
        <taxon>Heteroconchia</taxon>
        <taxon>Euheterodonta</taxon>
        <taxon>Imparidentia</taxon>
        <taxon>Neoheterodontei</taxon>
        <taxon>Myida</taxon>
        <taxon>Dreissenoidea</taxon>
        <taxon>Dreissenidae</taxon>
        <taxon>Dreissena</taxon>
    </lineage>
</organism>
<keyword evidence="2" id="KW-0812">Transmembrane</keyword>
<dbReference type="CDD" id="cd00096">
    <property type="entry name" value="Ig"/>
    <property type="match status" value="1"/>
</dbReference>
<feature type="region of interest" description="Disordered" evidence="1">
    <location>
        <begin position="821"/>
        <end position="846"/>
    </location>
</feature>
<evidence type="ECO:0000256" key="2">
    <source>
        <dbReference type="SAM" id="Phobius"/>
    </source>
</evidence>
<dbReference type="InterPro" id="IPR000998">
    <property type="entry name" value="MAM_dom"/>
</dbReference>
<evidence type="ECO:0000313" key="5">
    <source>
        <dbReference type="EMBL" id="KAH3854543.1"/>
    </source>
</evidence>
<dbReference type="PROSITE" id="PS50835">
    <property type="entry name" value="IG_LIKE"/>
    <property type="match status" value="2"/>
</dbReference>
<dbReference type="GO" id="GO:0016020">
    <property type="term" value="C:membrane"/>
    <property type="evidence" value="ECO:0007669"/>
    <property type="project" value="InterPro"/>
</dbReference>
<dbReference type="CDD" id="cd06263">
    <property type="entry name" value="MAM"/>
    <property type="match status" value="3"/>
</dbReference>
<dbReference type="InterPro" id="IPR007110">
    <property type="entry name" value="Ig-like_dom"/>
</dbReference>
<dbReference type="InterPro" id="IPR003598">
    <property type="entry name" value="Ig_sub2"/>
</dbReference>
<dbReference type="Pfam" id="PF13927">
    <property type="entry name" value="Ig_3"/>
    <property type="match status" value="1"/>
</dbReference>
<dbReference type="InterPro" id="IPR013320">
    <property type="entry name" value="ConA-like_dom_sf"/>
</dbReference>
<dbReference type="SMART" id="SM00137">
    <property type="entry name" value="MAM"/>
    <property type="match status" value="3"/>
</dbReference>
<dbReference type="AlphaFoldDB" id="A0A9D4L9X4"/>
<feature type="domain" description="Ig-like" evidence="4">
    <location>
        <begin position="274"/>
        <end position="358"/>
    </location>
</feature>
<dbReference type="EMBL" id="JAIWYP010000003">
    <property type="protein sequence ID" value="KAH3854543.1"/>
    <property type="molecule type" value="Genomic_DNA"/>
</dbReference>
<comment type="caution">
    <text evidence="5">The sequence shown here is derived from an EMBL/GenBank/DDBJ whole genome shotgun (WGS) entry which is preliminary data.</text>
</comment>
<dbReference type="SUPFAM" id="SSF49899">
    <property type="entry name" value="Concanavalin A-like lectins/glucanases"/>
    <property type="match status" value="3"/>
</dbReference>
<feature type="domain" description="MAM" evidence="3">
    <location>
        <begin position="364"/>
        <end position="534"/>
    </location>
</feature>
<dbReference type="InterPro" id="IPR003599">
    <property type="entry name" value="Ig_sub"/>
</dbReference>
<dbReference type="SUPFAM" id="SSF48726">
    <property type="entry name" value="Immunoglobulin"/>
    <property type="match status" value="2"/>
</dbReference>
<dbReference type="PROSITE" id="PS50060">
    <property type="entry name" value="MAM_2"/>
    <property type="match status" value="3"/>
</dbReference>
<dbReference type="Gene3D" id="2.60.40.10">
    <property type="entry name" value="Immunoglobulins"/>
    <property type="match status" value="2"/>
</dbReference>
<keyword evidence="2" id="KW-1133">Transmembrane helix</keyword>
<dbReference type="InterPro" id="IPR036179">
    <property type="entry name" value="Ig-like_dom_sf"/>
</dbReference>
<reference evidence="5" key="2">
    <citation type="submission" date="2020-11" db="EMBL/GenBank/DDBJ databases">
        <authorList>
            <person name="McCartney M.A."/>
            <person name="Auch B."/>
            <person name="Kono T."/>
            <person name="Mallez S."/>
            <person name="Becker A."/>
            <person name="Gohl D.M."/>
            <person name="Silverstein K.A.T."/>
            <person name="Koren S."/>
            <person name="Bechman K.B."/>
            <person name="Herman A."/>
            <person name="Abrahante J.E."/>
            <person name="Garbe J."/>
        </authorList>
    </citation>
    <scope>NUCLEOTIDE SEQUENCE</scope>
    <source>
        <strain evidence="5">Duluth1</strain>
        <tissue evidence="5">Whole animal</tissue>
    </source>
</reference>
<feature type="compositionally biased region" description="Polar residues" evidence="1">
    <location>
        <begin position="821"/>
        <end position="830"/>
    </location>
</feature>
<feature type="transmembrane region" description="Helical" evidence="2">
    <location>
        <begin position="12"/>
        <end position="34"/>
    </location>
</feature>
<gene>
    <name evidence="5" type="ORF">DPMN_097086</name>
</gene>
<keyword evidence="2" id="KW-0472">Membrane</keyword>
<accession>A0A9D4L9X4</accession>
<feature type="compositionally biased region" description="Low complexity" evidence="1">
    <location>
        <begin position="166"/>
        <end position="179"/>
    </location>
</feature>
<dbReference type="InterPro" id="IPR008160">
    <property type="entry name" value="Collagen"/>
</dbReference>
<evidence type="ECO:0000313" key="6">
    <source>
        <dbReference type="Proteomes" id="UP000828390"/>
    </source>
</evidence>
<feature type="domain" description="MAM" evidence="3">
    <location>
        <begin position="795"/>
        <end position="957"/>
    </location>
</feature>
<dbReference type="Pfam" id="PF01391">
    <property type="entry name" value="Collagen"/>
    <property type="match status" value="1"/>
</dbReference>
<evidence type="ECO:0000256" key="1">
    <source>
        <dbReference type="SAM" id="MobiDB-lite"/>
    </source>
</evidence>
<dbReference type="InterPro" id="IPR051560">
    <property type="entry name" value="MAM_domain-containing"/>
</dbReference>
<dbReference type="PANTHER" id="PTHR23282:SF142">
    <property type="entry name" value="MAM DOMAIN-CONTAINING PROTEIN"/>
    <property type="match status" value="1"/>
</dbReference>
<protein>
    <submittedName>
        <fullName evidence="5">Uncharacterized protein</fullName>
    </submittedName>
</protein>
<evidence type="ECO:0000259" key="3">
    <source>
        <dbReference type="PROSITE" id="PS50060"/>
    </source>
</evidence>
<feature type="domain" description="MAM" evidence="3">
    <location>
        <begin position="627"/>
        <end position="792"/>
    </location>
</feature>
<dbReference type="Pfam" id="PF00629">
    <property type="entry name" value="MAM"/>
    <property type="match status" value="3"/>
</dbReference>
<name>A0A9D4L9X4_DREPO</name>
<feature type="region of interest" description="Disordered" evidence="1">
    <location>
        <begin position="127"/>
        <end position="266"/>
    </location>
</feature>
<dbReference type="Gene3D" id="2.60.120.200">
    <property type="match status" value="3"/>
</dbReference>
<dbReference type="PANTHER" id="PTHR23282">
    <property type="entry name" value="APICAL ENDOSOMAL GLYCOPROTEIN PRECURSOR"/>
    <property type="match status" value="1"/>
</dbReference>
<feature type="domain" description="Ig-like" evidence="4">
    <location>
        <begin position="551"/>
        <end position="619"/>
    </location>
</feature>
<proteinExistence type="predicted"/>
<dbReference type="Proteomes" id="UP000828390">
    <property type="component" value="Unassembled WGS sequence"/>
</dbReference>
<evidence type="ECO:0000259" key="4">
    <source>
        <dbReference type="PROSITE" id="PS50835"/>
    </source>
</evidence>
<dbReference type="InterPro" id="IPR013783">
    <property type="entry name" value="Ig-like_fold"/>
</dbReference>
<dbReference type="SMART" id="SM00408">
    <property type="entry name" value="IGc2"/>
    <property type="match status" value="2"/>
</dbReference>